<evidence type="ECO:0000313" key="1">
    <source>
        <dbReference type="EMBL" id="PJE34315.1"/>
    </source>
</evidence>
<reference evidence="1 2" key="1">
    <citation type="journal article" date="2018" name="Int. J. Syst. Evol. Microbiol.">
        <title>Pseudooceanicola lipolyticus sp. nov., a marine alphaproteobacterium, reclassification of Oceanicola flagellatus as Pseudooceanicola flagellatus comb. nov. and emended description of the genus Pseudooceanicola.</title>
        <authorList>
            <person name="Huang M.-M."/>
            <person name="Guo L.-L."/>
            <person name="Wu Y.-H."/>
            <person name="Lai Q.-L."/>
            <person name="Shao Z.-Z."/>
            <person name="Wang C.-S."/>
            <person name="Wu M."/>
            <person name="Xu X.-W."/>
        </authorList>
    </citation>
    <scope>NUCLEOTIDE SEQUENCE [LARGE SCALE GENOMIC DNA]</scope>
    <source>
        <strain evidence="1 2">157</strain>
    </source>
</reference>
<dbReference type="AlphaFoldDB" id="A0A2M8IUX1"/>
<evidence type="ECO:0000313" key="2">
    <source>
        <dbReference type="Proteomes" id="UP000231553"/>
    </source>
</evidence>
<proteinExistence type="predicted"/>
<comment type="caution">
    <text evidence="1">The sequence shown here is derived from an EMBL/GenBank/DDBJ whole genome shotgun (WGS) entry which is preliminary data.</text>
</comment>
<sequence>AARGPQVARVGSAEIIHLAGKRAVESFGPCRAGQLLVVSVPLRPEGPCEVFDPRRLRATGSLAIGPDGIVSARQLGGRRRWDQ</sequence>
<keyword evidence="2" id="KW-1185">Reference proteome</keyword>
<gene>
    <name evidence="1" type="ORF">CVM52_22895</name>
</gene>
<feature type="non-terminal residue" evidence="1">
    <location>
        <position position="1"/>
    </location>
</feature>
<dbReference type="EMBL" id="PGTB01000200">
    <property type="protein sequence ID" value="PJE34315.1"/>
    <property type="molecule type" value="Genomic_DNA"/>
</dbReference>
<accession>A0A2M8IUX1</accession>
<dbReference type="Proteomes" id="UP000231553">
    <property type="component" value="Unassembled WGS sequence"/>
</dbReference>
<protein>
    <submittedName>
        <fullName evidence="1">Competence protein</fullName>
    </submittedName>
</protein>
<organism evidence="1 2">
    <name type="scientific">Pseudooceanicola lipolyticus</name>
    <dbReference type="NCBI Taxonomy" id="2029104"/>
    <lineage>
        <taxon>Bacteria</taxon>
        <taxon>Pseudomonadati</taxon>
        <taxon>Pseudomonadota</taxon>
        <taxon>Alphaproteobacteria</taxon>
        <taxon>Rhodobacterales</taxon>
        <taxon>Paracoccaceae</taxon>
        <taxon>Pseudooceanicola</taxon>
    </lineage>
</organism>
<name>A0A2M8IUX1_9RHOB</name>